<accession>A0ABS8NC26</accession>
<organism evidence="2 3">
    <name type="scientific">Rhodopirellula halodulae</name>
    <dbReference type="NCBI Taxonomy" id="2894198"/>
    <lineage>
        <taxon>Bacteria</taxon>
        <taxon>Pseudomonadati</taxon>
        <taxon>Planctomycetota</taxon>
        <taxon>Planctomycetia</taxon>
        <taxon>Pirellulales</taxon>
        <taxon>Pirellulaceae</taxon>
        <taxon>Rhodopirellula</taxon>
    </lineage>
</organism>
<evidence type="ECO:0000313" key="2">
    <source>
        <dbReference type="EMBL" id="MCC9641100.1"/>
    </source>
</evidence>
<reference evidence="2" key="1">
    <citation type="submission" date="2021-11" db="EMBL/GenBank/DDBJ databases">
        <title>Genome sequence.</title>
        <authorList>
            <person name="Sun Q."/>
        </authorList>
    </citation>
    <scope>NUCLEOTIDE SEQUENCE</scope>
    <source>
        <strain evidence="2">JC740</strain>
    </source>
</reference>
<dbReference type="Proteomes" id="UP001430306">
    <property type="component" value="Unassembled WGS sequence"/>
</dbReference>
<evidence type="ECO:0000313" key="3">
    <source>
        <dbReference type="Proteomes" id="UP001430306"/>
    </source>
</evidence>
<gene>
    <name evidence="2" type="ORF">LOC71_02360</name>
</gene>
<keyword evidence="3" id="KW-1185">Reference proteome</keyword>
<dbReference type="EMBL" id="JAJKFW010000004">
    <property type="protein sequence ID" value="MCC9641100.1"/>
    <property type="molecule type" value="Genomic_DNA"/>
</dbReference>
<comment type="caution">
    <text evidence="2">The sequence shown here is derived from an EMBL/GenBank/DDBJ whole genome shotgun (WGS) entry which is preliminary data.</text>
</comment>
<keyword evidence="1" id="KW-1133">Transmembrane helix</keyword>
<evidence type="ECO:0000256" key="1">
    <source>
        <dbReference type="SAM" id="Phobius"/>
    </source>
</evidence>
<keyword evidence="1" id="KW-0812">Transmembrane</keyword>
<name>A0ABS8NC26_9BACT</name>
<keyword evidence="1" id="KW-0472">Membrane</keyword>
<sequence length="177" mass="19008">MVEFDSASFGVSREGYFKLNWKFEFPDDVEGSYHVYETGVAELPADATVAGLEGEDVDLTAVAEFNPTSRLVYQGTLPVAFVSGLSDGIYRYEVHAMDDSGQVIAKSGVPATVAVMHWPLEQAAGLLIIGAIVFLAVVVVIASGTRRYCSDAFALASTDSEVRDSEDRGSEPREGES</sequence>
<proteinExistence type="predicted"/>
<protein>
    <submittedName>
        <fullName evidence="2">Uncharacterized protein</fullName>
    </submittedName>
</protein>
<dbReference type="RefSeq" id="WP_230271019.1">
    <property type="nucleotide sequence ID" value="NZ_JAJKFW010000004.1"/>
</dbReference>
<feature type="transmembrane region" description="Helical" evidence="1">
    <location>
        <begin position="123"/>
        <end position="142"/>
    </location>
</feature>